<name>A0A0J7K1X0_LASNI</name>
<dbReference type="PANTHER" id="PTHR47326:SF1">
    <property type="entry name" value="HTH PSQ-TYPE DOMAIN-CONTAINING PROTEIN"/>
    <property type="match status" value="1"/>
</dbReference>
<dbReference type="Gene3D" id="3.30.420.10">
    <property type="entry name" value="Ribonuclease H-like superfamily/Ribonuclease H"/>
    <property type="match status" value="1"/>
</dbReference>
<gene>
    <name evidence="1" type="ORF">RF55_17733</name>
</gene>
<keyword evidence="2" id="KW-1185">Reference proteome</keyword>
<proteinExistence type="predicted"/>
<dbReference type="EMBL" id="LBMM01016382">
    <property type="protein sequence ID" value="KMQ84443.1"/>
    <property type="molecule type" value="Genomic_DNA"/>
</dbReference>
<dbReference type="PaxDb" id="67767-A0A0J7K1X0"/>
<accession>A0A0J7K1X0</accession>
<organism evidence="1 2">
    <name type="scientific">Lasius niger</name>
    <name type="common">Black garden ant</name>
    <dbReference type="NCBI Taxonomy" id="67767"/>
    <lineage>
        <taxon>Eukaryota</taxon>
        <taxon>Metazoa</taxon>
        <taxon>Ecdysozoa</taxon>
        <taxon>Arthropoda</taxon>
        <taxon>Hexapoda</taxon>
        <taxon>Insecta</taxon>
        <taxon>Pterygota</taxon>
        <taxon>Neoptera</taxon>
        <taxon>Endopterygota</taxon>
        <taxon>Hymenoptera</taxon>
        <taxon>Apocrita</taxon>
        <taxon>Aculeata</taxon>
        <taxon>Formicoidea</taxon>
        <taxon>Formicidae</taxon>
        <taxon>Formicinae</taxon>
        <taxon>Lasius</taxon>
        <taxon>Lasius</taxon>
    </lineage>
</organism>
<comment type="caution">
    <text evidence="1">The sequence shown here is derived from an EMBL/GenBank/DDBJ whole genome shotgun (WGS) entry which is preliminary data.</text>
</comment>
<protein>
    <submittedName>
        <fullName evidence="1">Transposable element tc3 transposase</fullName>
    </submittedName>
</protein>
<evidence type="ECO:0000313" key="1">
    <source>
        <dbReference type="EMBL" id="KMQ84443.1"/>
    </source>
</evidence>
<dbReference type="OrthoDB" id="9986793at2759"/>
<dbReference type="Proteomes" id="UP000036403">
    <property type="component" value="Unassembled WGS sequence"/>
</dbReference>
<dbReference type="InterPro" id="IPR036397">
    <property type="entry name" value="RNaseH_sf"/>
</dbReference>
<evidence type="ECO:0000313" key="2">
    <source>
        <dbReference type="Proteomes" id="UP000036403"/>
    </source>
</evidence>
<dbReference type="AlphaFoldDB" id="A0A0J7K1X0"/>
<dbReference type="PANTHER" id="PTHR47326">
    <property type="entry name" value="TRANSPOSABLE ELEMENT TC3 TRANSPOSASE-LIKE PROTEIN"/>
    <property type="match status" value="1"/>
</dbReference>
<sequence>MGKLKDEVGSLCAFISGAFRKGAIRISNSFPSFIGGCVKKARLEVDSVTVGDPGQSERLSSKKKFWLTLKQTQKRAPALSVIRWIRTTCLSGRYCTNNSCTHIICRRQALSPADFPRRVAFAELFLERCAVDPQFPATVLFSDEACFTREGTFNSKNSHVWAEDNPHRIFESRHQEKFGINIWMGIIGDHLIGPNMLPTRLNGLIYVRFLEEVLPGLLEEVPLALRQVMWFQDGAPAHCSIATHNHLQQVFGERWIGRTGPVEWPPRSPDLTPLDFFLWGHLKSLVYDIPIESEEDLITRIMAACEVTQAMPNILAQSLSYLLDIARGTPAEYRMEG</sequence>
<dbReference type="STRING" id="67767.A0A0J7K1X0"/>
<dbReference type="GO" id="GO:0003676">
    <property type="term" value="F:nucleic acid binding"/>
    <property type="evidence" value="ECO:0007669"/>
    <property type="project" value="InterPro"/>
</dbReference>
<reference evidence="1 2" key="1">
    <citation type="submission" date="2015-04" db="EMBL/GenBank/DDBJ databases">
        <title>Lasius niger genome sequencing.</title>
        <authorList>
            <person name="Konorov E.A."/>
            <person name="Nikitin M.A."/>
            <person name="Kirill M.V."/>
            <person name="Chang P."/>
        </authorList>
    </citation>
    <scope>NUCLEOTIDE SEQUENCE [LARGE SCALE GENOMIC DNA]</scope>
    <source>
        <tissue evidence="1">Whole</tissue>
    </source>
</reference>